<evidence type="ECO:0000313" key="1">
    <source>
        <dbReference type="EMBL" id="GME77597.1"/>
    </source>
</evidence>
<organism evidence="1 2">
    <name type="scientific">Ambrosiozyma monospora</name>
    <name type="common">Yeast</name>
    <name type="synonym">Endomycopsis monosporus</name>
    <dbReference type="NCBI Taxonomy" id="43982"/>
    <lineage>
        <taxon>Eukaryota</taxon>
        <taxon>Fungi</taxon>
        <taxon>Dikarya</taxon>
        <taxon>Ascomycota</taxon>
        <taxon>Saccharomycotina</taxon>
        <taxon>Pichiomycetes</taxon>
        <taxon>Pichiales</taxon>
        <taxon>Pichiaceae</taxon>
        <taxon>Ambrosiozyma</taxon>
    </lineage>
</organism>
<sequence>MSEKVSSNSQDTIGLRLDALFRRPRQLISFLKEVHESGCKSSIFSDNYGYFCLLKLIAIFCCFLDSMVKVNDSGKSIGTGNLAEVIDETRKKINETMKLGINDFGFNLQGEAVDNWLSLLFDDEILSAFLQRTDNVGSTNQTEIVTDDNQPDNIMNLLPSPFSIGNPPAFLGDITRNSPKGDLQDAELTSAMMENDITSSETVGGSKTKCDKKSPCDSCTKAGIAATCKFSSSSQEGNKRNGSITTIINATDRNKRVKHQQHDAIQSTNTPSASPVEIAQEMTLLKSKIDELETLLKSHQSSPHSTPYSNSSNGQSPYPQSLLDIKLDSLNTNLLAKKPGRSSYYGAFTSTSSCASNLSMRAMLVFANFFDKERNAYKKVHGRSPHIPSLINATVDDAEFTRRIEAKIAPITDVLIERASYFGNRLNDLLYDGFVDMPHVFDLIHTFFIRNELSGHYNFKPPSYRSTYADLSMIFAIVSLTFSFCDTDPSLPQSLFLSPEIKSSIIKASTDALSIRNRQHG</sequence>
<name>A0ACB5SZD3_AMBMO</name>
<comment type="caution">
    <text evidence="1">The sequence shown here is derived from an EMBL/GenBank/DDBJ whole genome shotgun (WGS) entry which is preliminary data.</text>
</comment>
<keyword evidence="2" id="KW-1185">Reference proteome</keyword>
<evidence type="ECO:0000313" key="2">
    <source>
        <dbReference type="Proteomes" id="UP001165064"/>
    </source>
</evidence>
<dbReference type="Proteomes" id="UP001165064">
    <property type="component" value="Unassembled WGS sequence"/>
</dbReference>
<accession>A0ACB5SZD3</accession>
<proteinExistence type="predicted"/>
<protein>
    <submittedName>
        <fullName evidence="1">Unnamed protein product</fullName>
    </submittedName>
</protein>
<reference evidence="1" key="1">
    <citation type="submission" date="2023-04" db="EMBL/GenBank/DDBJ databases">
        <title>Ambrosiozyma monospora NBRC 10751.</title>
        <authorList>
            <person name="Ichikawa N."/>
            <person name="Sato H."/>
            <person name="Tonouchi N."/>
        </authorList>
    </citation>
    <scope>NUCLEOTIDE SEQUENCE</scope>
    <source>
        <strain evidence="1">NBRC 10751</strain>
    </source>
</reference>
<dbReference type="EMBL" id="BSXS01001904">
    <property type="protein sequence ID" value="GME77597.1"/>
    <property type="molecule type" value="Genomic_DNA"/>
</dbReference>
<gene>
    <name evidence="1" type="ORF">Amon02_000309300</name>
</gene>